<accession>A0ACB0YL38</accession>
<proteinExistence type="predicted"/>
<comment type="caution">
    <text evidence="1">The sequence shown here is derived from an EMBL/GenBank/DDBJ whole genome shotgun (WGS) entry which is preliminary data.</text>
</comment>
<dbReference type="EMBL" id="CAVMJV010000014">
    <property type="protein sequence ID" value="CAK5051896.1"/>
    <property type="molecule type" value="Genomic_DNA"/>
</dbReference>
<sequence length="52" mass="6059">MKGPIETIIKNNRAGLGMFVKTKENVRENSANDKLVILEKVRQRYEQIDNKK</sequence>
<protein>
    <submittedName>
        <fullName evidence="1">Uncharacterized protein</fullName>
    </submittedName>
</protein>
<name>A0ACB0YL38_MELEN</name>
<organism evidence="1 2">
    <name type="scientific">Meloidogyne enterolobii</name>
    <name type="common">Root-knot nematode worm</name>
    <name type="synonym">Meloidogyne mayaguensis</name>
    <dbReference type="NCBI Taxonomy" id="390850"/>
    <lineage>
        <taxon>Eukaryota</taxon>
        <taxon>Metazoa</taxon>
        <taxon>Ecdysozoa</taxon>
        <taxon>Nematoda</taxon>
        <taxon>Chromadorea</taxon>
        <taxon>Rhabditida</taxon>
        <taxon>Tylenchina</taxon>
        <taxon>Tylenchomorpha</taxon>
        <taxon>Tylenchoidea</taxon>
        <taxon>Meloidogynidae</taxon>
        <taxon>Meloidogyninae</taxon>
        <taxon>Meloidogyne</taxon>
    </lineage>
</organism>
<reference evidence="1" key="1">
    <citation type="submission" date="2023-11" db="EMBL/GenBank/DDBJ databases">
        <authorList>
            <person name="Poullet M."/>
        </authorList>
    </citation>
    <scope>NUCLEOTIDE SEQUENCE</scope>
    <source>
        <strain evidence="1">E1834</strain>
    </source>
</reference>
<keyword evidence="2" id="KW-1185">Reference proteome</keyword>
<evidence type="ECO:0000313" key="2">
    <source>
        <dbReference type="Proteomes" id="UP001497535"/>
    </source>
</evidence>
<evidence type="ECO:0000313" key="1">
    <source>
        <dbReference type="EMBL" id="CAK5051896.1"/>
    </source>
</evidence>
<gene>
    <name evidence="1" type="ORF">MENTE1834_LOCUS13735</name>
</gene>
<dbReference type="Proteomes" id="UP001497535">
    <property type="component" value="Unassembled WGS sequence"/>
</dbReference>